<evidence type="ECO:0000313" key="4">
    <source>
        <dbReference type="WBParaSite" id="SSLN_0000132601-mRNA-1"/>
    </source>
</evidence>
<protein>
    <submittedName>
        <fullName evidence="4">Extensin-like</fullName>
    </submittedName>
</protein>
<dbReference type="Proteomes" id="UP000275846">
    <property type="component" value="Unassembled WGS sequence"/>
</dbReference>
<feature type="compositionally biased region" description="Pro residues" evidence="1">
    <location>
        <begin position="193"/>
        <end position="204"/>
    </location>
</feature>
<keyword evidence="3" id="KW-1185">Reference proteome</keyword>
<reference evidence="4" key="1">
    <citation type="submission" date="2016-06" db="UniProtKB">
        <authorList>
            <consortium name="WormBaseParasite"/>
        </authorList>
    </citation>
    <scope>IDENTIFICATION</scope>
</reference>
<feature type="region of interest" description="Disordered" evidence="1">
    <location>
        <begin position="170"/>
        <end position="264"/>
    </location>
</feature>
<proteinExistence type="predicted"/>
<dbReference type="OrthoDB" id="10669364at2759"/>
<feature type="compositionally biased region" description="Pro residues" evidence="1">
    <location>
        <begin position="170"/>
        <end position="186"/>
    </location>
</feature>
<gene>
    <name evidence="2" type="ORF">SSLN_LOCUS1274</name>
</gene>
<accession>A0A183SAM6</accession>
<feature type="region of interest" description="Disordered" evidence="1">
    <location>
        <begin position="96"/>
        <end position="153"/>
    </location>
</feature>
<organism evidence="4">
    <name type="scientific">Schistocephalus solidus</name>
    <name type="common">Tapeworm</name>
    <dbReference type="NCBI Taxonomy" id="70667"/>
    <lineage>
        <taxon>Eukaryota</taxon>
        <taxon>Metazoa</taxon>
        <taxon>Spiralia</taxon>
        <taxon>Lophotrochozoa</taxon>
        <taxon>Platyhelminthes</taxon>
        <taxon>Cestoda</taxon>
        <taxon>Eucestoda</taxon>
        <taxon>Diphyllobothriidea</taxon>
        <taxon>Diphyllobothriidae</taxon>
        <taxon>Schistocephalus</taxon>
    </lineage>
</organism>
<reference evidence="2 3" key="2">
    <citation type="submission" date="2018-11" db="EMBL/GenBank/DDBJ databases">
        <authorList>
            <consortium name="Pathogen Informatics"/>
        </authorList>
    </citation>
    <scope>NUCLEOTIDE SEQUENCE [LARGE SCALE GENOMIC DNA]</scope>
    <source>
        <strain evidence="2 3">NST_G2</strain>
    </source>
</reference>
<evidence type="ECO:0000313" key="2">
    <source>
        <dbReference type="EMBL" id="VDL87338.1"/>
    </source>
</evidence>
<dbReference type="EMBL" id="UYSU01002179">
    <property type="protein sequence ID" value="VDL87338.1"/>
    <property type="molecule type" value="Genomic_DNA"/>
</dbReference>
<dbReference type="AlphaFoldDB" id="A0A183SAM6"/>
<feature type="compositionally biased region" description="Polar residues" evidence="1">
    <location>
        <begin position="98"/>
        <end position="116"/>
    </location>
</feature>
<evidence type="ECO:0000256" key="1">
    <source>
        <dbReference type="SAM" id="MobiDB-lite"/>
    </source>
</evidence>
<feature type="compositionally biased region" description="Pro residues" evidence="1">
    <location>
        <begin position="244"/>
        <end position="263"/>
    </location>
</feature>
<dbReference type="WBParaSite" id="SSLN_0000132601-mRNA-1">
    <property type="protein sequence ID" value="SSLN_0000132601-mRNA-1"/>
    <property type="gene ID" value="SSLN_0000132601"/>
</dbReference>
<sequence length="333" mass="36126">MLASSGFFMRYLQWWNTYPDVAGLAEIPYEPGYFSQNVDGMPSVDNDSIVSGPSSYEWPECGTPALTLSPLSQSTPTVTCKDHAAIECREQPPVDQEISFNSDTSKWNSNTDTTTIRWRMAATRHDDERSRQTSPPPPPPTQFAPMASRPTPRPRNLAVMVISCSEPPLLLPPPPPLPSPPTPPPETAQTPIAPSPPLPSPPSPSQLAFKHMESPSASLTHPFTELPRSPSESQTPLLLLPSKQPVPTPSPPPPPPQSPPPPLYASDFLFVEDTGDPKRIAAVVATGVEVEEAMVLAPVAWTVTAVEVFAFQMEIAKSLWMGESVRPMVTPCV</sequence>
<evidence type="ECO:0000313" key="3">
    <source>
        <dbReference type="Proteomes" id="UP000275846"/>
    </source>
</evidence>
<name>A0A183SAM6_SCHSO</name>